<dbReference type="KEGG" id="doa:AXF15_09900"/>
<name>A0A120KNY8_9BACT</name>
<protein>
    <recommendedName>
        <fullName evidence="3">Large polyvalent protein-associated domain-containing protein</fullName>
    </recommendedName>
</protein>
<evidence type="ECO:0000313" key="1">
    <source>
        <dbReference type="EMBL" id="AMD93379.1"/>
    </source>
</evidence>
<organism evidence="1 2">
    <name type="scientific">Desulfomicrobium orale DSM 12838</name>
    <dbReference type="NCBI Taxonomy" id="888061"/>
    <lineage>
        <taxon>Bacteria</taxon>
        <taxon>Pseudomonadati</taxon>
        <taxon>Thermodesulfobacteriota</taxon>
        <taxon>Desulfovibrionia</taxon>
        <taxon>Desulfovibrionales</taxon>
        <taxon>Desulfomicrobiaceae</taxon>
        <taxon>Desulfomicrobium</taxon>
    </lineage>
</organism>
<keyword evidence="2" id="KW-1185">Reference proteome</keyword>
<evidence type="ECO:0008006" key="3">
    <source>
        <dbReference type="Google" id="ProtNLM"/>
    </source>
</evidence>
<proteinExistence type="predicted"/>
<gene>
    <name evidence="1" type="ORF">AXF15_09900</name>
</gene>
<accession>A0A120KNY8</accession>
<reference evidence="2" key="1">
    <citation type="submission" date="2016-02" db="EMBL/GenBank/DDBJ databases">
        <authorList>
            <person name="Holder M.E."/>
            <person name="Ajami N.J."/>
            <person name="Petrosino J.F."/>
        </authorList>
    </citation>
    <scope>NUCLEOTIDE SEQUENCE [LARGE SCALE GENOMIC DNA]</scope>
    <source>
        <strain evidence="2">DSM 12838</strain>
    </source>
</reference>
<dbReference type="RefSeq" id="WP_066606773.1">
    <property type="nucleotide sequence ID" value="NZ_CP014230.1"/>
</dbReference>
<sequence length="182" mass="20754">MLLNMEKRSAAKARQAVYAKYKNPAPPQTWREYLEQEALAGNEDALKAIQARAIKEAAMPNRIYGVRQEGIPTGEAVKVTNKGNLIMPDGSRDNGETFYFPDFVKDDNLKRAYLRAVRVHRGHLEVEGSEEFKGKLVELSAEPGMPPVSFKNSDMQQQRLHILAERERSEARSRSKSFFWSR</sequence>
<dbReference type="STRING" id="888061.AXF15_09900"/>
<dbReference type="EMBL" id="CP014230">
    <property type="protein sequence ID" value="AMD93379.1"/>
    <property type="molecule type" value="Genomic_DNA"/>
</dbReference>
<evidence type="ECO:0000313" key="2">
    <source>
        <dbReference type="Proteomes" id="UP000063964"/>
    </source>
</evidence>
<dbReference type="AlphaFoldDB" id="A0A120KNY8"/>
<dbReference type="Proteomes" id="UP000063964">
    <property type="component" value="Chromosome"/>
</dbReference>